<reference evidence="3 4" key="1">
    <citation type="submission" date="2017-04" db="EMBL/GenBank/DDBJ databases">
        <authorList>
            <person name="Afonso C.L."/>
            <person name="Miller P.J."/>
            <person name="Scott M.A."/>
            <person name="Spackman E."/>
            <person name="Goraichik I."/>
            <person name="Dimitrov K.M."/>
            <person name="Suarez D.L."/>
            <person name="Swayne D.E."/>
        </authorList>
    </citation>
    <scope>NUCLEOTIDE SEQUENCE [LARGE SCALE GENOMIC DNA]</scope>
    <source>
        <strain evidence="3 4">DSM 26133</strain>
    </source>
</reference>
<organism evidence="3 4">
    <name type="scientific">Reichenbachiella faecimaris</name>
    <dbReference type="NCBI Taxonomy" id="692418"/>
    <lineage>
        <taxon>Bacteria</taxon>
        <taxon>Pseudomonadati</taxon>
        <taxon>Bacteroidota</taxon>
        <taxon>Cytophagia</taxon>
        <taxon>Cytophagales</taxon>
        <taxon>Reichenbachiellaceae</taxon>
        <taxon>Reichenbachiella</taxon>
    </lineage>
</organism>
<dbReference type="SUPFAM" id="SSF54106">
    <property type="entry name" value="LysM domain"/>
    <property type="match status" value="2"/>
</dbReference>
<dbReference type="CDD" id="cd16894">
    <property type="entry name" value="MltD-like"/>
    <property type="match status" value="1"/>
</dbReference>
<dbReference type="EMBL" id="FWYF01000002">
    <property type="protein sequence ID" value="SMD34981.1"/>
    <property type="molecule type" value="Genomic_DNA"/>
</dbReference>
<dbReference type="GO" id="GO:0016020">
    <property type="term" value="C:membrane"/>
    <property type="evidence" value="ECO:0007669"/>
    <property type="project" value="InterPro"/>
</dbReference>
<dbReference type="PROSITE" id="PS51782">
    <property type="entry name" value="LYSM"/>
    <property type="match status" value="2"/>
</dbReference>
<dbReference type="PROSITE" id="PS00922">
    <property type="entry name" value="TRANSGLYCOSYLASE"/>
    <property type="match status" value="1"/>
</dbReference>
<proteinExistence type="inferred from homology"/>
<dbReference type="AlphaFoldDB" id="A0A1W2GEG3"/>
<dbReference type="Proteomes" id="UP000192472">
    <property type="component" value="Unassembled WGS sequence"/>
</dbReference>
<sequence length="450" mass="51933">MIKNLLIILGLIPSFYLFAQKDASLDQYPEASYELMQDRLKCVEGSIPLEFNTRIKSFIDYFTIRDREYTKSVLVNRNVFFPIFEQALAERGMPDELKYLSIVESGLRPNAMSRVGAAGLWQFMPATGRSYGLSQSWYIDERMDPYKATQAACRYLKALYNMFGDWELALAAYNTGPGNVRKAIRRSGYKKTFWEIYNYLPRETRSYVPQFVAMIYTLNYLDEHNFVLDEMEMKYQVDYDTLHVNGYMHLETFANLVNVCVDDLISLNPHVIRGATPDGTLNFPLRVPMDLADDIRMNRRTILDSASKVGKVELEYLARNSPGSTYGRTRQIYRVRSGDVLGTIAQRYHVRVSDLKRWNNLNSNMIRVGQRLNIWTLPHYSSQTRETYVVKNVPKPVPIIAGGTYHLVKSGESLWSISKLYEDLSIEKIKKLNNLTSSNIKPGQKLLINM</sequence>
<dbReference type="InterPro" id="IPR000189">
    <property type="entry name" value="Transglyc_AS"/>
</dbReference>
<comment type="similarity">
    <text evidence="1">Belongs to the transglycosylase Slt family.</text>
</comment>
<dbReference type="GO" id="GO:0000270">
    <property type="term" value="P:peptidoglycan metabolic process"/>
    <property type="evidence" value="ECO:0007669"/>
    <property type="project" value="InterPro"/>
</dbReference>
<dbReference type="SMART" id="SM00257">
    <property type="entry name" value="LysM"/>
    <property type="match status" value="2"/>
</dbReference>
<dbReference type="InterPro" id="IPR018392">
    <property type="entry name" value="LysM"/>
</dbReference>
<dbReference type="CDD" id="cd00118">
    <property type="entry name" value="LysM"/>
    <property type="match status" value="1"/>
</dbReference>
<accession>A0A1W2GEG3</accession>
<dbReference type="STRING" id="692418.SAMN04488029_2279"/>
<feature type="domain" description="LysM" evidence="2">
    <location>
        <begin position="404"/>
        <end position="448"/>
    </location>
</feature>
<dbReference type="PANTHER" id="PTHR37423:SF2">
    <property type="entry name" value="MEMBRANE-BOUND LYTIC MUREIN TRANSGLYCOSYLASE C"/>
    <property type="match status" value="1"/>
</dbReference>
<dbReference type="GO" id="GO:0008933">
    <property type="term" value="F:peptidoglycan lytic transglycosylase activity"/>
    <property type="evidence" value="ECO:0007669"/>
    <property type="project" value="InterPro"/>
</dbReference>
<evidence type="ECO:0000313" key="3">
    <source>
        <dbReference type="EMBL" id="SMD34981.1"/>
    </source>
</evidence>
<keyword evidence="4" id="KW-1185">Reference proteome</keyword>
<evidence type="ECO:0000259" key="2">
    <source>
        <dbReference type="PROSITE" id="PS51782"/>
    </source>
</evidence>
<name>A0A1W2GEG3_REIFA</name>
<evidence type="ECO:0000313" key="4">
    <source>
        <dbReference type="Proteomes" id="UP000192472"/>
    </source>
</evidence>
<dbReference type="InterPro" id="IPR008258">
    <property type="entry name" value="Transglycosylase_SLT_dom_1"/>
</dbReference>
<dbReference type="InterPro" id="IPR036779">
    <property type="entry name" value="LysM_dom_sf"/>
</dbReference>
<dbReference type="PANTHER" id="PTHR37423">
    <property type="entry name" value="SOLUBLE LYTIC MUREIN TRANSGLYCOSYLASE-RELATED"/>
    <property type="match status" value="1"/>
</dbReference>
<protein>
    <submittedName>
        <fullName evidence="3">Membrane-bound lytic murein transglycosylase D</fullName>
    </submittedName>
</protein>
<dbReference type="Pfam" id="PF01476">
    <property type="entry name" value="LysM"/>
    <property type="match status" value="2"/>
</dbReference>
<dbReference type="Gene3D" id="1.10.530.10">
    <property type="match status" value="1"/>
</dbReference>
<evidence type="ECO:0000256" key="1">
    <source>
        <dbReference type="ARBA" id="ARBA00007734"/>
    </source>
</evidence>
<dbReference type="Pfam" id="PF01464">
    <property type="entry name" value="SLT"/>
    <property type="match status" value="1"/>
</dbReference>
<dbReference type="OrthoDB" id="9815002at2"/>
<gene>
    <name evidence="3" type="ORF">SAMN04488029_2279</name>
</gene>
<dbReference type="RefSeq" id="WP_084372936.1">
    <property type="nucleotide sequence ID" value="NZ_FWYF01000002.1"/>
</dbReference>
<dbReference type="InterPro" id="IPR023346">
    <property type="entry name" value="Lysozyme-like_dom_sf"/>
</dbReference>
<dbReference type="SUPFAM" id="SSF53955">
    <property type="entry name" value="Lysozyme-like"/>
    <property type="match status" value="1"/>
</dbReference>
<dbReference type="Gene3D" id="3.10.350.10">
    <property type="entry name" value="LysM domain"/>
    <property type="match status" value="2"/>
</dbReference>
<feature type="domain" description="LysM" evidence="2">
    <location>
        <begin position="331"/>
        <end position="374"/>
    </location>
</feature>